<organism evidence="2 3">
    <name type="scientific">Clostridium perfringens</name>
    <dbReference type="NCBI Taxonomy" id="1502"/>
    <lineage>
        <taxon>Bacteria</taxon>
        <taxon>Bacillati</taxon>
        <taxon>Bacillota</taxon>
        <taxon>Clostridia</taxon>
        <taxon>Eubacteriales</taxon>
        <taxon>Clostridiaceae</taxon>
        <taxon>Clostridium</taxon>
    </lineage>
</organism>
<protein>
    <submittedName>
        <fullName evidence="2">Phage protein F-like protein</fullName>
    </submittedName>
</protein>
<reference evidence="2 3" key="1">
    <citation type="submission" date="2016-01" db="EMBL/GenBank/DDBJ databases">
        <authorList>
            <person name="Oliw E.H."/>
        </authorList>
    </citation>
    <scope>NUCLEOTIDE SEQUENCE [LARGE SCALE GENOMIC DNA]</scope>
    <source>
        <strain evidence="2 3">MJR7757A</strain>
    </source>
</reference>
<evidence type="ECO:0000313" key="3">
    <source>
        <dbReference type="Proteomes" id="UP000070646"/>
    </source>
</evidence>
<evidence type="ECO:0000313" key="2">
    <source>
        <dbReference type="EMBL" id="KXA09465.1"/>
    </source>
</evidence>
<gene>
    <name evidence="2" type="ORF">HMPREF3222_02287</name>
</gene>
<dbReference type="PATRIC" id="fig|1502.174.peg.2302"/>
<name>A0A133MZJ4_CLOPF</name>
<accession>A0A133MZJ4</accession>
<feature type="domain" description="Phage head morphogenesis" evidence="1">
    <location>
        <begin position="183"/>
        <end position="274"/>
    </location>
</feature>
<dbReference type="Pfam" id="PF04233">
    <property type="entry name" value="Phage_Mu_F"/>
    <property type="match status" value="1"/>
</dbReference>
<dbReference type="AlphaFoldDB" id="A0A133MZJ4"/>
<dbReference type="NCBIfam" id="TIGR01641">
    <property type="entry name" value="phageSPP1_gp7"/>
    <property type="match status" value="1"/>
</dbReference>
<dbReference type="EMBL" id="LRPU01000125">
    <property type="protein sequence ID" value="KXA09465.1"/>
    <property type="molecule type" value="Genomic_DNA"/>
</dbReference>
<sequence length="312" mass="36649">MNNMDKLIINKDIKGFDKLNKEQQFFVKNYINIAQDLYNKGDKTLMEILKNQGVASEKILDEIAKIMLKYNIKNDALNLTLIEEKRIKVDLYKKIQNLFKDEYEEENTRLTNELMEQIQDKYNSNGYLLSLGIDFTLKKISNKDLKRILNHTIKGRNYSSRIWQNKNEVAKKVKASVGKFLKGEINLNNIEKQIKRDFEVNKMYSTRLIRNEVARVQNAANEQFFIDNDGEHLLYSATLDNKTCGKCAADDGKVFGINDNRPELPRHVNDRCTYILLPNKDYRPSIRIDNITKQDIDFKSYEEWLKDKNLTD</sequence>
<dbReference type="InterPro" id="IPR006528">
    <property type="entry name" value="Phage_head_morphogenesis_dom"/>
</dbReference>
<dbReference type="Proteomes" id="UP000070646">
    <property type="component" value="Unassembled WGS sequence"/>
</dbReference>
<comment type="caution">
    <text evidence="2">The sequence shown here is derived from an EMBL/GenBank/DDBJ whole genome shotgun (WGS) entry which is preliminary data.</text>
</comment>
<proteinExistence type="predicted"/>
<evidence type="ECO:0000259" key="1">
    <source>
        <dbReference type="Pfam" id="PF04233"/>
    </source>
</evidence>